<keyword evidence="4" id="KW-1185">Reference proteome</keyword>
<keyword evidence="2" id="KW-0812">Transmembrane</keyword>
<evidence type="ECO:0000313" key="4">
    <source>
        <dbReference type="Proteomes" id="UP000075714"/>
    </source>
</evidence>
<gene>
    <name evidence="3" type="ORF">GPECTOR_35g855</name>
</gene>
<feature type="transmembrane region" description="Helical" evidence="2">
    <location>
        <begin position="221"/>
        <end position="247"/>
    </location>
</feature>
<keyword evidence="2" id="KW-0472">Membrane</keyword>
<feature type="region of interest" description="Disordered" evidence="1">
    <location>
        <begin position="152"/>
        <end position="178"/>
    </location>
</feature>
<proteinExistence type="predicted"/>
<evidence type="ECO:0000256" key="1">
    <source>
        <dbReference type="SAM" id="MobiDB-lite"/>
    </source>
</evidence>
<comment type="caution">
    <text evidence="3">The sequence shown here is derived from an EMBL/GenBank/DDBJ whole genome shotgun (WGS) entry which is preliminary data.</text>
</comment>
<feature type="compositionally biased region" description="Gly residues" evidence="1">
    <location>
        <begin position="166"/>
        <end position="175"/>
    </location>
</feature>
<accession>A0A150GC32</accession>
<keyword evidence="2" id="KW-1133">Transmembrane helix</keyword>
<evidence type="ECO:0000313" key="3">
    <source>
        <dbReference type="EMBL" id="KXZ47417.1"/>
    </source>
</evidence>
<dbReference type="EMBL" id="LSYV01000036">
    <property type="protein sequence ID" value="KXZ47417.1"/>
    <property type="molecule type" value="Genomic_DNA"/>
</dbReference>
<reference evidence="4" key="1">
    <citation type="journal article" date="2016" name="Nat. Commun.">
        <title>The Gonium pectorale genome demonstrates co-option of cell cycle regulation during the evolution of multicellularity.</title>
        <authorList>
            <person name="Hanschen E.R."/>
            <person name="Marriage T.N."/>
            <person name="Ferris P.J."/>
            <person name="Hamaji T."/>
            <person name="Toyoda A."/>
            <person name="Fujiyama A."/>
            <person name="Neme R."/>
            <person name="Noguchi H."/>
            <person name="Minakuchi Y."/>
            <person name="Suzuki M."/>
            <person name="Kawai-Toyooka H."/>
            <person name="Smith D.R."/>
            <person name="Sparks H."/>
            <person name="Anderson J."/>
            <person name="Bakaric R."/>
            <person name="Luria V."/>
            <person name="Karger A."/>
            <person name="Kirschner M.W."/>
            <person name="Durand P.M."/>
            <person name="Michod R.E."/>
            <person name="Nozaki H."/>
            <person name="Olson B.J."/>
        </authorList>
    </citation>
    <scope>NUCLEOTIDE SEQUENCE [LARGE SCALE GENOMIC DNA]</scope>
    <source>
        <strain evidence="4">NIES-2863</strain>
    </source>
</reference>
<name>A0A150GC32_GONPE</name>
<sequence length="320" mass="33983">MRALLVVYGFNLNCTKPLLRLLRNRGALAALPPADKAALASWLASCRPLRLLLASLGWRVCEALGGEHLLLRPLSGWYGLSLSGWSYRARLREAHRHWAGRPGGSLVGDGCCRYGFVRYARRLPDAGGAFAQGQGLYGDADGNDAYTAAAAEGDGGGSCKGESKGGKGGKGGGGARRSVPRVWLGPDGVPVVSEPRNTNEEEWSLRLWLFVRKSSCCLGTWAVQAFLCCCCGYMSCSLYWIFLFPLACYPYCRTRALPLLLAAVLGERAGTGSGGGRYDATGGITVGMWAGTWTEEAAGGYTDVLPPFPPGLAPSAPPTR</sequence>
<protein>
    <submittedName>
        <fullName evidence="3">Uncharacterized protein</fullName>
    </submittedName>
</protein>
<organism evidence="3 4">
    <name type="scientific">Gonium pectorale</name>
    <name type="common">Green alga</name>
    <dbReference type="NCBI Taxonomy" id="33097"/>
    <lineage>
        <taxon>Eukaryota</taxon>
        <taxon>Viridiplantae</taxon>
        <taxon>Chlorophyta</taxon>
        <taxon>core chlorophytes</taxon>
        <taxon>Chlorophyceae</taxon>
        <taxon>CS clade</taxon>
        <taxon>Chlamydomonadales</taxon>
        <taxon>Volvocaceae</taxon>
        <taxon>Gonium</taxon>
    </lineage>
</organism>
<evidence type="ECO:0000256" key="2">
    <source>
        <dbReference type="SAM" id="Phobius"/>
    </source>
</evidence>
<dbReference type="Proteomes" id="UP000075714">
    <property type="component" value="Unassembled WGS sequence"/>
</dbReference>
<dbReference type="AlphaFoldDB" id="A0A150GC32"/>
<dbReference type="OrthoDB" id="515189at2759"/>